<keyword evidence="6 7" id="KW-0408">Iron</keyword>
<dbReference type="PRINTS" id="PR00385">
    <property type="entry name" value="P450"/>
</dbReference>
<comment type="cofactor">
    <cofactor evidence="7">
        <name>heme</name>
        <dbReference type="ChEBI" id="CHEBI:30413"/>
    </cofactor>
</comment>
<evidence type="ECO:0000256" key="2">
    <source>
        <dbReference type="ARBA" id="ARBA00010617"/>
    </source>
</evidence>
<dbReference type="InterPro" id="IPR036396">
    <property type="entry name" value="Cyt_P450_sf"/>
</dbReference>
<dbReference type="Pfam" id="PF00067">
    <property type="entry name" value="p450"/>
    <property type="match status" value="2"/>
</dbReference>
<dbReference type="PANTHER" id="PTHR24286:SF105">
    <property type="entry name" value="CYTOCHROME P450 85A-LIKE"/>
    <property type="match status" value="1"/>
</dbReference>
<sequence>MDLRLVWSIMSIPSIVLYYVLGLAFCAFFLLLKWNDLRYRRKGVPPGTMGWPIFGETSGFLKQGPDFMKAKKARYGSIFKTHVLGSPTIICMDPDVNKYILLNESKGLVAGYPESMRTILGDKNIAAVHGALHKHIRGSLVSLVGPAAIRDHLLPKTDQFMRSFLHNWAGQTIDIQEKTKQMAFFVSMKQIVEDVPSSFHEEFKAIFDNIVLGTISLPIKIPGTNYYRGLQTREKVIRILKEILAKRRASSATYDDMLDKLVRHEDVKYKLNDEELIDQIITVLNSGYETVSTTTMMAIKYLHDHPKVLQQLRVIFETSRLATIVNGVLRKAITDVELNGVMIPKGWRVYVYTREINYDPFLYPEPFTFNPSRWLEKGLESHNHQMLFGAGIRMCPGKELGIIKISVFLHYFLTKFRWEEMEGNKIVKFPRVEAPNGLNIRVAEY</sequence>
<reference evidence="10" key="1">
    <citation type="submission" date="2020-09" db="EMBL/GenBank/DDBJ databases">
        <title>Genome-Enabled Discovery of Anthraquinone Biosynthesis in Senna tora.</title>
        <authorList>
            <person name="Kang S.-H."/>
            <person name="Pandey R.P."/>
            <person name="Lee C.-M."/>
            <person name="Sim J.-S."/>
            <person name="Jeong J.-T."/>
            <person name="Choi B.-S."/>
            <person name="Jung M."/>
            <person name="Ginzburg D."/>
            <person name="Zhao K."/>
            <person name="Won S.Y."/>
            <person name="Oh T.-J."/>
            <person name="Yu Y."/>
            <person name="Kim N.-H."/>
            <person name="Lee O.R."/>
            <person name="Lee T.-H."/>
            <person name="Bashyal P."/>
            <person name="Kim T.-S."/>
            <person name="Lee W.-H."/>
            <person name="Kawkins C."/>
            <person name="Kim C.-K."/>
            <person name="Kim J.S."/>
            <person name="Ahn B.O."/>
            <person name="Rhee S.Y."/>
            <person name="Sohng J.K."/>
        </authorList>
    </citation>
    <scope>NUCLEOTIDE SEQUENCE</scope>
    <source>
        <tissue evidence="10">Leaf</tissue>
    </source>
</reference>
<dbReference type="GO" id="GO:0016020">
    <property type="term" value="C:membrane"/>
    <property type="evidence" value="ECO:0007669"/>
    <property type="project" value="UniProtKB-SubCell"/>
</dbReference>
<keyword evidence="5 9" id="KW-1133">Transmembrane helix</keyword>
<dbReference type="GO" id="GO:0016132">
    <property type="term" value="P:brassinosteroid biosynthetic process"/>
    <property type="evidence" value="ECO:0007669"/>
    <property type="project" value="TreeGrafter"/>
</dbReference>
<dbReference type="GO" id="GO:0016705">
    <property type="term" value="F:oxidoreductase activity, acting on paired donors, with incorporation or reduction of molecular oxygen"/>
    <property type="evidence" value="ECO:0007669"/>
    <property type="project" value="InterPro"/>
</dbReference>
<dbReference type="GO" id="GO:0004497">
    <property type="term" value="F:monooxygenase activity"/>
    <property type="evidence" value="ECO:0007669"/>
    <property type="project" value="UniProtKB-KW"/>
</dbReference>
<keyword evidence="7 8" id="KW-0349">Heme</keyword>
<evidence type="ECO:0000256" key="6">
    <source>
        <dbReference type="ARBA" id="ARBA00023004"/>
    </source>
</evidence>
<dbReference type="OrthoDB" id="1372046at2759"/>
<keyword evidence="3 9" id="KW-0812">Transmembrane</keyword>
<dbReference type="GO" id="GO:0020037">
    <property type="term" value="F:heme binding"/>
    <property type="evidence" value="ECO:0007669"/>
    <property type="project" value="InterPro"/>
</dbReference>
<dbReference type="Gene3D" id="1.10.630.10">
    <property type="entry name" value="Cytochrome P450"/>
    <property type="match status" value="1"/>
</dbReference>
<name>A0A834STS2_9FABA</name>
<keyword evidence="8" id="KW-0503">Monooxygenase</keyword>
<proteinExistence type="inferred from homology"/>
<dbReference type="InterPro" id="IPR002401">
    <property type="entry name" value="Cyt_P450_E_grp-I"/>
</dbReference>
<dbReference type="GO" id="GO:0005506">
    <property type="term" value="F:iron ion binding"/>
    <property type="evidence" value="ECO:0007669"/>
    <property type="project" value="InterPro"/>
</dbReference>
<evidence type="ECO:0000256" key="1">
    <source>
        <dbReference type="ARBA" id="ARBA00004167"/>
    </source>
</evidence>
<dbReference type="Proteomes" id="UP000634136">
    <property type="component" value="Unassembled WGS sequence"/>
</dbReference>
<evidence type="ECO:0000256" key="3">
    <source>
        <dbReference type="ARBA" id="ARBA00022692"/>
    </source>
</evidence>
<accession>A0A834STS2</accession>
<feature type="binding site" description="axial binding residue" evidence="7">
    <location>
        <position position="395"/>
    </location>
    <ligand>
        <name>heme</name>
        <dbReference type="ChEBI" id="CHEBI:30413"/>
    </ligand>
    <ligandPart>
        <name>Fe</name>
        <dbReference type="ChEBI" id="CHEBI:18248"/>
    </ligandPart>
</feature>
<keyword evidence="11" id="KW-1185">Reference proteome</keyword>
<evidence type="ECO:0000256" key="7">
    <source>
        <dbReference type="PIRSR" id="PIRSR602401-1"/>
    </source>
</evidence>
<dbReference type="PANTHER" id="PTHR24286">
    <property type="entry name" value="CYTOCHROME P450 26"/>
    <property type="match status" value="1"/>
</dbReference>
<evidence type="ECO:0000256" key="4">
    <source>
        <dbReference type="ARBA" id="ARBA00022723"/>
    </source>
</evidence>
<dbReference type="InterPro" id="IPR001128">
    <property type="entry name" value="Cyt_P450"/>
</dbReference>
<dbReference type="CDD" id="cd11043">
    <property type="entry name" value="CYP90-like"/>
    <property type="match status" value="1"/>
</dbReference>
<evidence type="ECO:0000256" key="5">
    <source>
        <dbReference type="ARBA" id="ARBA00022989"/>
    </source>
</evidence>
<keyword evidence="4 7" id="KW-0479">Metal-binding</keyword>
<evidence type="ECO:0000256" key="8">
    <source>
        <dbReference type="RuleBase" id="RU000461"/>
    </source>
</evidence>
<keyword evidence="9" id="KW-0472">Membrane</keyword>
<evidence type="ECO:0000313" key="11">
    <source>
        <dbReference type="Proteomes" id="UP000634136"/>
    </source>
</evidence>
<comment type="subcellular location">
    <subcellularLocation>
        <location evidence="1">Membrane</location>
        <topology evidence="1">Single-pass membrane protein</topology>
    </subcellularLocation>
</comment>
<dbReference type="GO" id="GO:0010268">
    <property type="term" value="P:brassinosteroid homeostasis"/>
    <property type="evidence" value="ECO:0007669"/>
    <property type="project" value="TreeGrafter"/>
</dbReference>
<keyword evidence="8" id="KW-0560">Oxidoreductase</keyword>
<dbReference type="InterPro" id="IPR017972">
    <property type="entry name" value="Cyt_P450_CS"/>
</dbReference>
<feature type="transmembrane region" description="Helical" evidence="9">
    <location>
        <begin position="6"/>
        <end position="32"/>
    </location>
</feature>
<dbReference type="PRINTS" id="PR00463">
    <property type="entry name" value="EP450I"/>
</dbReference>
<dbReference type="GO" id="GO:0016125">
    <property type="term" value="P:sterol metabolic process"/>
    <property type="evidence" value="ECO:0007669"/>
    <property type="project" value="TreeGrafter"/>
</dbReference>
<gene>
    <name evidence="10" type="ORF">G2W53_035769</name>
</gene>
<dbReference type="PROSITE" id="PS00086">
    <property type="entry name" value="CYTOCHROME_P450"/>
    <property type="match status" value="1"/>
</dbReference>
<comment type="caution">
    <text evidence="10">The sequence shown here is derived from an EMBL/GenBank/DDBJ whole genome shotgun (WGS) entry which is preliminary data.</text>
</comment>
<comment type="similarity">
    <text evidence="2 8">Belongs to the cytochrome P450 family.</text>
</comment>
<dbReference type="AlphaFoldDB" id="A0A834STS2"/>
<evidence type="ECO:0000256" key="9">
    <source>
        <dbReference type="SAM" id="Phobius"/>
    </source>
</evidence>
<dbReference type="SUPFAM" id="SSF48264">
    <property type="entry name" value="Cytochrome P450"/>
    <property type="match status" value="1"/>
</dbReference>
<protein>
    <submittedName>
        <fullName evidence="10">Cytochrome P450 85A-like</fullName>
    </submittedName>
</protein>
<evidence type="ECO:0000313" key="10">
    <source>
        <dbReference type="EMBL" id="KAF7809026.1"/>
    </source>
</evidence>
<organism evidence="10 11">
    <name type="scientific">Senna tora</name>
    <dbReference type="NCBI Taxonomy" id="362788"/>
    <lineage>
        <taxon>Eukaryota</taxon>
        <taxon>Viridiplantae</taxon>
        <taxon>Streptophyta</taxon>
        <taxon>Embryophyta</taxon>
        <taxon>Tracheophyta</taxon>
        <taxon>Spermatophyta</taxon>
        <taxon>Magnoliopsida</taxon>
        <taxon>eudicotyledons</taxon>
        <taxon>Gunneridae</taxon>
        <taxon>Pentapetalae</taxon>
        <taxon>rosids</taxon>
        <taxon>fabids</taxon>
        <taxon>Fabales</taxon>
        <taxon>Fabaceae</taxon>
        <taxon>Caesalpinioideae</taxon>
        <taxon>Cassia clade</taxon>
        <taxon>Senna</taxon>
    </lineage>
</organism>
<dbReference type="EMBL" id="JAAIUW010000011">
    <property type="protein sequence ID" value="KAF7809026.1"/>
    <property type="molecule type" value="Genomic_DNA"/>
</dbReference>